<keyword evidence="3 6" id="KW-0732">Signal</keyword>
<comment type="caution">
    <text evidence="9">The sequence shown here is derived from an EMBL/GenBank/DDBJ whole genome shotgun (WGS) entry which is preliminary data.</text>
</comment>
<reference evidence="9" key="1">
    <citation type="submission" date="2012-11" db="EMBL/GenBank/DDBJ databases">
        <title>Dependencies among metagenomic species, viruses, plasmids and units of genetic variation.</title>
        <authorList>
            <person name="Nielsen H.B."/>
            <person name="Almeida M."/>
            <person name="Juncker A.S."/>
            <person name="Rasmussen S."/>
            <person name="Li J."/>
            <person name="Sunagawa S."/>
            <person name="Plichta D."/>
            <person name="Gautier L."/>
            <person name="Le Chatelier E."/>
            <person name="Peletier E."/>
            <person name="Bonde I."/>
            <person name="Nielsen T."/>
            <person name="Manichanh C."/>
            <person name="Arumugam M."/>
            <person name="Batto J."/>
            <person name="Santos M.B.Q.D."/>
            <person name="Blom N."/>
            <person name="Borruel N."/>
            <person name="Burgdorf K.S."/>
            <person name="Boumezbeur F."/>
            <person name="Casellas F."/>
            <person name="Dore J."/>
            <person name="Guarner F."/>
            <person name="Hansen T."/>
            <person name="Hildebrand F."/>
            <person name="Kaas R.S."/>
            <person name="Kennedy S."/>
            <person name="Kristiansen K."/>
            <person name="Kultima J.R."/>
            <person name="Leonard P."/>
            <person name="Levenez F."/>
            <person name="Lund O."/>
            <person name="Moumen B."/>
            <person name="Le Paslier D."/>
            <person name="Pons N."/>
            <person name="Pedersen O."/>
            <person name="Prifti E."/>
            <person name="Qin J."/>
            <person name="Raes J."/>
            <person name="Tap J."/>
            <person name="Tims S."/>
            <person name="Ussery D.W."/>
            <person name="Yamada T."/>
            <person name="MetaHit consortium"/>
            <person name="Renault P."/>
            <person name="Sicheritz-Ponten T."/>
            <person name="Bork P."/>
            <person name="Wang J."/>
            <person name="Brunak S."/>
            <person name="Ehrlich S.D."/>
        </authorList>
    </citation>
    <scope>NUCLEOTIDE SEQUENCE [LARGE SCALE GENOMIC DNA]</scope>
</reference>
<comment type="similarity">
    <text evidence="2">Belongs to the SusD family.</text>
</comment>
<protein>
    <submittedName>
        <fullName evidence="9">SusD family protein</fullName>
    </submittedName>
</protein>
<dbReference type="InterPro" id="IPR011990">
    <property type="entry name" value="TPR-like_helical_dom_sf"/>
</dbReference>
<evidence type="ECO:0000256" key="2">
    <source>
        <dbReference type="ARBA" id="ARBA00006275"/>
    </source>
</evidence>
<dbReference type="Proteomes" id="UP000018372">
    <property type="component" value="Unassembled WGS sequence"/>
</dbReference>
<dbReference type="GO" id="GO:0009279">
    <property type="term" value="C:cell outer membrane"/>
    <property type="evidence" value="ECO:0007669"/>
    <property type="project" value="UniProtKB-SubCell"/>
</dbReference>
<name>R5VBJ3_9BACT</name>
<proteinExistence type="inferred from homology"/>
<feature type="domain" description="RagB/SusD" evidence="7">
    <location>
        <begin position="360"/>
        <end position="498"/>
    </location>
</feature>
<evidence type="ECO:0000256" key="6">
    <source>
        <dbReference type="SAM" id="SignalP"/>
    </source>
</evidence>
<dbReference type="InterPro" id="IPR033985">
    <property type="entry name" value="SusD-like_N"/>
</dbReference>
<dbReference type="Pfam" id="PF07980">
    <property type="entry name" value="SusD_RagB"/>
    <property type="match status" value="1"/>
</dbReference>
<evidence type="ECO:0000256" key="5">
    <source>
        <dbReference type="ARBA" id="ARBA00023237"/>
    </source>
</evidence>
<feature type="signal peptide" evidence="6">
    <location>
        <begin position="1"/>
        <end position="20"/>
    </location>
</feature>
<organism evidence="9 10">
    <name type="scientific">Phocaeicola plebeius CAG:211</name>
    <dbReference type="NCBI Taxonomy" id="1263052"/>
    <lineage>
        <taxon>Bacteria</taxon>
        <taxon>Pseudomonadati</taxon>
        <taxon>Bacteroidota</taxon>
        <taxon>Bacteroidia</taxon>
        <taxon>Bacteroidales</taxon>
        <taxon>Bacteroidaceae</taxon>
        <taxon>Phocaeicola</taxon>
    </lineage>
</organism>
<evidence type="ECO:0000256" key="3">
    <source>
        <dbReference type="ARBA" id="ARBA00022729"/>
    </source>
</evidence>
<evidence type="ECO:0000313" key="10">
    <source>
        <dbReference type="Proteomes" id="UP000018372"/>
    </source>
</evidence>
<dbReference type="SUPFAM" id="SSF48452">
    <property type="entry name" value="TPR-like"/>
    <property type="match status" value="1"/>
</dbReference>
<evidence type="ECO:0000256" key="1">
    <source>
        <dbReference type="ARBA" id="ARBA00004442"/>
    </source>
</evidence>
<dbReference type="Gene3D" id="1.25.40.390">
    <property type="match status" value="1"/>
</dbReference>
<evidence type="ECO:0000259" key="7">
    <source>
        <dbReference type="Pfam" id="PF07980"/>
    </source>
</evidence>
<evidence type="ECO:0000256" key="4">
    <source>
        <dbReference type="ARBA" id="ARBA00023136"/>
    </source>
</evidence>
<feature type="chain" id="PRO_5004394899" evidence="6">
    <location>
        <begin position="21"/>
        <end position="511"/>
    </location>
</feature>
<evidence type="ECO:0000313" key="9">
    <source>
        <dbReference type="EMBL" id="CCZ87943.1"/>
    </source>
</evidence>
<dbReference type="InterPro" id="IPR012944">
    <property type="entry name" value="SusD_RagB_dom"/>
</dbReference>
<accession>R5VBJ3</accession>
<comment type="subcellular location">
    <subcellularLocation>
        <location evidence="1">Cell outer membrane</location>
    </subcellularLocation>
</comment>
<keyword evidence="5" id="KW-0998">Cell outer membrane</keyword>
<gene>
    <name evidence="9" type="ORF">BN536_00259</name>
</gene>
<sequence>MIIRKFKLYMVLAAASLAFSSCLDKYPENAIPSDEAVNTVDDVNQLVIGIYDSFTSSALYSGNLTLLPDIQTDLVYGVNGNTNVYGEIWRWNDILSTNTDIESVYGALYAVIGRCNFLLDHVEKVRAGVTDNDDLDRLDQYCGEAYFARALAYSELVKLFCKAYESDEDAAGQLGVVLNEHYDSQEPMVRATLKDSYQFILNDLDRAEELLQLEEDFDPSVDGALFDTVYFNEYTVYALRARIALYMKKWDEAVDYATRVIGDGRGGSQNYFLSSCTEAISSTQSYFDYMWTNDHGTEVIWKVSFTLNSYGGSLGTVFFNYDQTSVRPDYVPAQWVLGLYDANDLRASSYFAYYTTAYGLYWPLLQKYWGNTEFQSYNIYGLCMPKVFRLAEQYLIRAEAYAEQGNYAEASNDLSTLRRARYQTGGAVSVNADNWLEIVEQERVKELYMEGFRLQDLKRWHKGFEREPQDQSLENGSSLKVEADDPMFVWPIPQHEIEAPGSQIEPNESNR</sequence>
<dbReference type="Pfam" id="PF14322">
    <property type="entry name" value="SusD-like_3"/>
    <property type="match status" value="1"/>
</dbReference>
<dbReference type="EMBL" id="CBAT010000197">
    <property type="protein sequence ID" value="CCZ87943.1"/>
    <property type="molecule type" value="Genomic_DNA"/>
</dbReference>
<dbReference type="CDD" id="cd08977">
    <property type="entry name" value="SusD"/>
    <property type="match status" value="1"/>
</dbReference>
<feature type="domain" description="SusD-like N-terminal" evidence="8">
    <location>
        <begin position="23"/>
        <end position="215"/>
    </location>
</feature>
<evidence type="ECO:0000259" key="8">
    <source>
        <dbReference type="Pfam" id="PF14322"/>
    </source>
</evidence>
<keyword evidence="4" id="KW-0472">Membrane</keyword>
<dbReference type="AlphaFoldDB" id="R5VBJ3"/>
<dbReference type="PROSITE" id="PS51257">
    <property type="entry name" value="PROKAR_LIPOPROTEIN"/>
    <property type="match status" value="1"/>
</dbReference>